<dbReference type="Gene3D" id="3.90.1300.10">
    <property type="entry name" value="Amidase signature (AS) domain"/>
    <property type="match status" value="1"/>
</dbReference>
<dbReference type="EMBL" id="JACEIQ010000001">
    <property type="protein sequence ID" value="MBA4492963.1"/>
    <property type="molecule type" value="Genomic_DNA"/>
</dbReference>
<dbReference type="AlphaFoldDB" id="A0A7W2A7N3"/>
<accession>A0A7W2A7N3</accession>
<dbReference type="SUPFAM" id="SSF75304">
    <property type="entry name" value="Amidase signature (AS) enzymes"/>
    <property type="match status" value="1"/>
</dbReference>
<name>A0A7W2A7N3_9BACL</name>
<dbReference type="Proteomes" id="UP000535491">
    <property type="component" value="Unassembled WGS sequence"/>
</dbReference>
<sequence length="467" mass="51496">MDATTLATKIQNGEVTPIEATGAYIKHIHRVNPRLNALIQPRFQQAKQEAKQLYQQYLAGNGSGRLFGVPVSIKESFYVKGMKTTGGLPSRRNHVDEQDAEAVRRLKAEGAIILGKTNTPSLCFCQETDNTVYGRTNNPWNLERTAGGSSGGEGVLIAVGGAAVGIGADIGGSIRFPAHFNGVIGFKSGKKQVSSEGCFPPLREPLQENMLGIGALAKSVNDAELVHNIIADRPTPPVDIKQFQFLIPPAHPALPMQPETAETIDQIRSHLSETYIVHNDLPPFLEESALMWQLIMSVDGGKALMNLAGRRGFATILYEFLKSRIGLKPNLHFYLTWALLGANLFKPSPAQWQQMLAELEQAEQVVDQYLRNRVLILPVYHSAAPKHGKLYSEIFSIRRTFLKFMPYISYANTFGLPVLTVPVATDQGGLPIGIQLITALGQEYALFRVGKYFEQQFRGYVRCSAYD</sequence>
<evidence type="ECO:0000313" key="2">
    <source>
        <dbReference type="EMBL" id="MBA4492963.1"/>
    </source>
</evidence>
<keyword evidence="3" id="KW-1185">Reference proteome</keyword>
<proteinExistence type="predicted"/>
<feature type="domain" description="Amidase" evidence="1">
    <location>
        <begin position="19"/>
        <end position="446"/>
    </location>
</feature>
<dbReference type="InterPro" id="IPR023631">
    <property type="entry name" value="Amidase_dom"/>
</dbReference>
<reference evidence="2 3" key="1">
    <citation type="submission" date="2020-07" db="EMBL/GenBank/DDBJ databases">
        <authorList>
            <person name="Feng H."/>
        </authorList>
    </citation>
    <scope>NUCLEOTIDE SEQUENCE [LARGE SCALE GENOMIC DNA]</scope>
    <source>
        <strain evidence="3">s-10</strain>
    </source>
</reference>
<dbReference type="InterPro" id="IPR036928">
    <property type="entry name" value="AS_sf"/>
</dbReference>
<dbReference type="PANTHER" id="PTHR43372:SF4">
    <property type="entry name" value="FATTY-ACID AMIDE HYDROLASE 2"/>
    <property type="match status" value="1"/>
</dbReference>
<organism evidence="2 3">
    <name type="scientific">Paenactinomyces guangxiensis</name>
    <dbReference type="NCBI Taxonomy" id="1490290"/>
    <lineage>
        <taxon>Bacteria</taxon>
        <taxon>Bacillati</taxon>
        <taxon>Bacillota</taxon>
        <taxon>Bacilli</taxon>
        <taxon>Bacillales</taxon>
        <taxon>Thermoactinomycetaceae</taxon>
        <taxon>Paenactinomyces</taxon>
    </lineage>
</organism>
<gene>
    <name evidence="2" type="ORF">H1191_01365</name>
</gene>
<comment type="caution">
    <text evidence="2">The sequence shown here is derived from an EMBL/GenBank/DDBJ whole genome shotgun (WGS) entry which is preliminary data.</text>
</comment>
<dbReference type="PANTHER" id="PTHR43372">
    <property type="entry name" value="FATTY-ACID AMIDE HYDROLASE"/>
    <property type="match status" value="1"/>
</dbReference>
<evidence type="ECO:0000313" key="3">
    <source>
        <dbReference type="Proteomes" id="UP000535491"/>
    </source>
</evidence>
<evidence type="ECO:0000259" key="1">
    <source>
        <dbReference type="Pfam" id="PF01425"/>
    </source>
</evidence>
<dbReference type="InterPro" id="IPR052739">
    <property type="entry name" value="FAAH2"/>
</dbReference>
<dbReference type="InterPro" id="IPR020556">
    <property type="entry name" value="Amidase_CS"/>
</dbReference>
<protein>
    <submittedName>
        <fullName evidence="2">Amidase</fullName>
    </submittedName>
</protein>
<dbReference type="PROSITE" id="PS00571">
    <property type="entry name" value="AMIDASES"/>
    <property type="match status" value="1"/>
</dbReference>
<dbReference type="GO" id="GO:0012505">
    <property type="term" value="C:endomembrane system"/>
    <property type="evidence" value="ECO:0007669"/>
    <property type="project" value="TreeGrafter"/>
</dbReference>
<dbReference type="Pfam" id="PF01425">
    <property type="entry name" value="Amidase"/>
    <property type="match status" value="1"/>
</dbReference>